<dbReference type="InterPro" id="IPR032774">
    <property type="entry name" value="WG_beta_rep"/>
</dbReference>
<evidence type="ECO:0008006" key="3">
    <source>
        <dbReference type="Google" id="ProtNLM"/>
    </source>
</evidence>
<dbReference type="PANTHER" id="PTHR37841:SF1">
    <property type="entry name" value="DUF3298 DOMAIN-CONTAINING PROTEIN"/>
    <property type="match status" value="1"/>
</dbReference>
<proteinExistence type="predicted"/>
<reference evidence="1 2" key="1">
    <citation type="submission" date="2020-08" db="EMBL/GenBank/DDBJ databases">
        <title>Genomic Encyclopedia of Type Strains, Phase IV (KMG-IV): sequencing the most valuable type-strain genomes for metagenomic binning, comparative biology and taxonomic classification.</title>
        <authorList>
            <person name="Goeker M."/>
        </authorList>
    </citation>
    <scope>NUCLEOTIDE SEQUENCE [LARGE SCALE GENOMIC DNA]</scope>
    <source>
        <strain evidence="1 2">DSM 11805</strain>
    </source>
</reference>
<evidence type="ECO:0000313" key="2">
    <source>
        <dbReference type="Proteomes" id="UP000572212"/>
    </source>
</evidence>
<dbReference type="PANTHER" id="PTHR37841">
    <property type="entry name" value="GLR2918 PROTEIN"/>
    <property type="match status" value="1"/>
</dbReference>
<organism evidence="1 2">
    <name type="scientific">Gracilibacillus halotolerans</name>
    <dbReference type="NCBI Taxonomy" id="74386"/>
    <lineage>
        <taxon>Bacteria</taxon>
        <taxon>Bacillati</taxon>
        <taxon>Bacillota</taxon>
        <taxon>Bacilli</taxon>
        <taxon>Bacillales</taxon>
        <taxon>Bacillaceae</taxon>
        <taxon>Gracilibacillus</taxon>
    </lineage>
</organism>
<evidence type="ECO:0000313" key="1">
    <source>
        <dbReference type="EMBL" id="MBB6513427.1"/>
    </source>
</evidence>
<keyword evidence="2" id="KW-1185">Reference proteome</keyword>
<sequence>MMNRDNMIKAENGKPCIIDSKGKILVQPKIDIDTLYYPSNDFCQVEKDGKYGYIDLNGKLVIPMEYRMAYPFSENGLAFVVSDNGLGGYINIDNEFVIDPVYDSGSTFKFGFAAVSKNGEYKYIYKNGNKAINNTFKYAGGFSECGLAKIQELDGRQGLMDTTSRSILMLKHGCELAEFIEDSRITKFRKNGREALINAAGEIITGFYDRIIISPYSRLNPFLRNGLWGYIDDRGKEVIPNIYKEVSEFEEYKDEMIASVKSYHPLAENNIVNLYINEKDEIIDNSIVEASKQHLKDKFSKVNRVKKALALAVRKERKIYENI</sequence>
<protein>
    <recommendedName>
        <fullName evidence="3">WG repeat-containing protein</fullName>
    </recommendedName>
</protein>
<dbReference type="Pfam" id="PF14903">
    <property type="entry name" value="WG_beta_rep"/>
    <property type="match status" value="3"/>
</dbReference>
<dbReference type="EMBL" id="JACHON010000012">
    <property type="protein sequence ID" value="MBB6513427.1"/>
    <property type="molecule type" value="Genomic_DNA"/>
</dbReference>
<name>A0A841RNH8_9BACI</name>
<accession>A0A841RNH8</accession>
<dbReference type="RefSeq" id="WP_184248589.1">
    <property type="nucleotide sequence ID" value="NZ_BAAACU010000029.1"/>
</dbReference>
<dbReference type="SUPFAM" id="SSF69360">
    <property type="entry name" value="Cell wall binding repeat"/>
    <property type="match status" value="1"/>
</dbReference>
<gene>
    <name evidence="1" type="ORF">GGQ92_002239</name>
</gene>
<comment type="caution">
    <text evidence="1">The sequence shown here is derived from an EMBL/GenBank/DDBJ whole genome shotgun (WGS) entry which is preliminary data.</text>
</comment>
<dbReference type="Proteomes" id="UP000572212">
    <property type="component" value="Unassembled WGS sequence"/>
</dbReference>
<dbReference type="AlphaFoldDB" id="A0A841RNH8"/>